<evidence type="ECO:0000313" key="2">
    <source>
        <dbReference type="Proteomes" id="UP000285232"/>
    </source>
</evidence>
<dbReference type="EMBL" id="RAHX01000001">
    <property type="protein sequence ID" value="RJY09131.1"/>
    <property type="molecule type" value="Genomic_DNA"/>
</dbReference>
<dbReference type="PANTHER" id="PTHR38733:SF1">
    <property type="entry name" value="TYPE IV METHYL-DIRECTED RESTRICTION ENZYME ECOKMCRBC"/>
    <property type="match status" value="1"/>
</dbReference>
<comment type="caution">
    <text evidence="1">The sequence shown here is derived from an EMBL/GenBank/DDBJ whole genome shotgun (WGS) entry which is preliminary data.</text>
</comment>
<name>A0A419RTL5_9SPHN</name>
<dbReference type="InterPro" id="IPR019292">
    <property type="entry name" value="McrC"/>
</dbReference>
<reference evidence="1 2" key="1">
    <citation type="journal article" date="2017" name="Int. J. Syst. Evol. Microbiol.">
        <title>Erythrobacter aquimixticola sp. nov., isolated from the junction between the ocean and a freshwater spring.</title>
        <authorList>
            <person name="Park S."/>
            <person name="Jung Y.T."/>
            <person name="Choi S.J."/>
            <person name="Yoon J.H."/>
        </authorList>
    </citation>
    <scope>NUCLEOTIDE SEQUENCE [LARGE SCALE GENOMIC DNA]</scope>
    <source>
        <strain evidence="1 2">JSSK-14</strain>
    </source>
</reference>
<dbReference type="Proteomes" id="UP000285232">
    <property type="component" value="Unassembled WGS sequence"/>
</dbReference>
<dbReference type="AlphaFoldDB" id="A0A419RTL5"/>
<dbReference type="OrthoDB" id="307209at2"/>
<evidence type="ECO:0000313" key="1">
    <source>
        <dbReference type="EMBL" id="RJY09131.1"/>
    </source>
</evidence>
<gene>
    <name evidence="1" type="ORF">D6201_06930</name>
</gene>
<dbReference type="Pfam" id="PF10117">
    <property type="entry name" value="McrBC"/>
    <property type="match status" value="1"/>
</dbReference>
<proteinExistence type="predicted"/>
<sequence>MTHLTLHEWGHARFGENGLTRESADALHAAACAHPLAREDATNIMVLGRDRLIARQMVGIVSAKGSSLEILPKVDPEDAAEDQNTVRHRLVRMLDVALGLDLGIGSEAAIARQKTSLLEILIDAFATRLLAEVRRGLPRAYVPREDDLPALRGRLDVTRQFTRNAVRPDRLACRFDQLESDTPLMRVMAAAVVFLAGHARSHATRRKLDELRCTLADIPLVPVNRLPWTQVRIDRTNRRWAALFRLTRLLLQRDWQATHHDTEAPEGLTLLFPMNDLFEKYVAVLLRRALVGSGIELVEQGGHRACLGAFTGEHLETGNVFSTKPDIILRRGGETCAIVDTKWKKLGSDPLDRKHGVSQSDVYQLMAYARLYRTKELMLLYPSRPGEELGERARFGIVGGSECLRIASVDVALKEADLTESLARLCAKMLSRRPSGDATAPMPTLVE</sequence>
<dbReference type="RefSeq" id="WP_120049262.1">
    <property type="nucleotide sequence ID" value="NZ_RAHX01000001.1"/>
</dbReference>
<organism evidence="1 2">
    <name type="scientific">Aurantiacibacter aquimixticola</name>
    <dbReference type="NCBI Taxonomy" id="1958945"/>
    <lineage>
        <taxon>Bacteria</taxon>
        <taxon>Pseudomonadati</taxon>
        <taxon>Pseudomonadota</taxon>
        <taxon>Alphaproteobacteria</taxon>
        <taxon>Sphingomonadales</taxon>
        <taxon>Erythrobacteraceae</taxon>
        <taxon>Aurantiacibacter</taxon>
    </lineage>
</organism>
<protein>
    <submittedName>
        <fullName evidence="1">Calmodulin-binding protein</fullName>
    </submittedName>
</protein>
<accession>A0A419RTL5</accession>
<dbReference type="PANTHER" id="PTHR38733">
    <property type="entry name" value="PROTEIN MCRC"/>
    <property type="match status" value="1"/>
</dbReference>
<keyword evidence="2" id="KW-1185">Reference proteome</keyword>